<sequence length="699" mass="76062">MRASGSEDLPEYKEPNAPHYSLLELLSFKGKGKADCDTPEPEPFDLSVPLNKRIARLEVELDTAVDAKITAEERVAALEQGLTVSQESLAAKDVLHAAELKTLNNELAEYRIRVPNLRQQRDNLRTECEELKSKLTNLNIELKDSRDKVEFYENRDCEQPHLGVTASADSFSFDSVAHAEQDLKAISLGSLIVPIVLSCHNRALAMPPWSPLPQPSATPHKHFKLLPCPSLCTEGGWMGAGVTGKHSVFREAQRVHDVSARPSDPAGAASMVEEQAVDTTADTTCASGIDAAGAASMVEEQAVDTTADTTCASGSDAAGAASMVEEQAVDTTADTTCASGSDAAGAASMVEEQAVDTTADTTCASGSDAAGAASMVEEQAADLACDSRCDIAGAQPASEISAEELRWQYYQCKRALLPFEHLIVVRCGDHKVTIMCTMTWRLWTTTLLKFNRELGLPDIFSKNQKTKGDTCVAADIVTLMAHLGLKNPWKSRFVGFKEHLIEAGSLSRSTTSTSGLHKLNFHKVTPNRYLTLNTMICKLNHTDQHDTTADTTCASGSDAAGAASMVEEQAVDTTADTTCASGSDAAGELFYWYHSTTYDSRAAFQDGLFRPLLTKDETAESKPFTFPHNFLLGRCVLQCMIPLGERLNWEILWGIVEIFFLSGYYYLHRYSASEWDLSTNILTPPDFFRYCVIVGENSE</sequence>
<keyword evidence="3" id="KW-1185">Reference proteome</keyword>
<comment type="caution">
    <text evidence="2">The sequence shown here is derived from an EMBL/GenBank/DDBJ whole genome shotgun (WGS) entry which is preliminary data.</text>
</comment>
<dbReference type="EMBL" id="LGRX02034926">
    <property type="protein sequence ID" value="KAK3236651.1"/>
    <property type="molecule type" value="Genomic_DNA"/>
</dbReference>
<accession>A0AAE0BHC9</accession>
<evidence type="ECO:0000256" key="1">
    <source>
        <dbReference type="SAM" id="Coils"/>
    </source>
</evidence>
<keyword evidence="1" id="KW-0175">Coiled coil</keyword>
<dbReference type="Proteomes" id="UP001190700">
    <property type="component" value="Unassembled WGS sequence"/>
</dbReference>
<evidence type="ECO:0000313" key="2">
    <source>
        <dbReference type="EMBL" id="KAK3236651.1"/>
    </source>
</evidence>
<reference evidence="2 3" key="1">
    <citation type="journal article" date="2015" name="Genome Biol. Evol.">
        <title>Comparative Genomics of a Bacterivorous Green Alga Reveals Evolutionary Causalities and Consequences of Phago-Mixotrophic Mode of Nutrition.</title>
        <authorList>
            <person name="Burns J.A."/>
            <person name="Paasch A."/>
            <person name="Narechania A."/>
            <person name="Kim E."/>
        </authorList>
    </citation>
    <scope>NUCLEOTIDE SEQUENCE [LARGE SCALE GENOMIC DNA]</scope>
    <source>
        <strain evidence="2 3">PLY_AMNH</strain>
    </source>
</reference>
<name>A0AAE0BHC9_9CHLO</name>
<feature type="coiled-coil region" evidence="1">
    <location>
        <begin position="100"/>
        <end position="155"/>
    </location>
</feature>
<dbReference type="AlphaFoldDB" id="A0AAE0BHC9"/>
<protein>
    <submittedName>
        <fullName evidence="2">Uncharacterized protein</fullName>
    </submittedName>
</protein>
<organism evidence="2 3">
    <name type="scientific">Cymbomonas tetramitiformis</name>
    <dbReference type="NCBI Taxonomy" id="36881"/>
    <lineage>
        <taxon>Eukaryota</taxon>
        <taxon>Viridiplantae</taxon>
        <taxon>Chlorophyta</taxon>
        <taxon>Pyramimonadophyceae</taxon>
        <taxon>Pyramimonadales</taxon>
        <taxon>Pyramimonadaceae</taxon>
        <taxon>Cymbomonas</taxon>
    </lineage>
</organism>
<evidence type="ECO:0000313" key="3">
    <source>
        <dbReference type="Proteomes" id="UP001190700"/>
    </source>
</evidence>
<proteinExistence type="predicted"/>
<gene>
    <name evidence="2" type="ORF">CYMTET_53219</name>
</gene>